<protein>
    <submittedName>
        <fullName evidence="3">Uncharacterized protein</fullName>
    </submittedName>
</protein>
<evidence type="ECO:0000313" key="4">
    <source>
        <dbReference type="Proteomes" id="UP000094527"/>
    </source>
</evidence>
<feature type="chain" id="PRO_5008904826" evidence="2">
    <location>
        <begin position="22"/>
        <end position="394"/>
    </location>
</feature>
<feature type="compositionally biased region" description="Basic and acidic residues" evidence="1">
    <location>
        <begin position="93"/>
        <end position="113"/>
    </location>
</feature>
<evidence type="ECO:0000256" key="2">
    <source>
        <dbReference type="SAM" id="SignalP"/>
    </source>
</evidence>
<keyword evidence="4" id="KW-1185">Reference proteome</keyword>
<evidence type="ECO:0000313" key="3">
    <source>
        <dbReference type="EMBL" id="ODM98554.1"/>
    </source>
</evidence>
<feature type="signal peptide" evidence="2">
    <location>
        <begin position="1"/>
        <end position="21"/>
    </location>
</feature>
<sequence length="394" mass="42568">MGSNLIYFLVTLVLCQHLATCAPNSRPHKREDKKPIDSPVVALNSIDKSAVKDDKVKAEEGKDKSKVAAGSSQNDQSDKEFIALIDGELEGGAPKEDVVVPDQTKKEESKKGENGVGSTPCKYVRCSPEPVGDTCKVIEAVPYHLVGLTGGCCPIHDCRRADGSSYLHYAFEIEEIDATTVKPVNSISASASNNGDLFNPFSNLPSPFNSGPAPRRIQRPIQSPPQQGYSFFAGPPLQPPPPFFFNLGLARPQSSGISRGPPPATFFARPGSPSFAFPPFQNKFFPQLSPPLGPQFIVGDETDPNIRFSRNAAPNPGPLSPFSGSNNAASNPEGGFRAKRNQQYEPSNIFNEVLNGFVNTNCITEDAVLKYNLTFLSFQVKSQHKKFINGSVAV</sequence>
<reference evidence="3 4" key="1">
    <citation type="journal article" date="2016" name="Genome Biol. Evol.">
        <title>Gene Family Evolution Reflects Adaptation to Soil Environmental Stressors in the Genome of the Collembolan Orchesella cincta.</title>
        <authorList>
            <person name="Faddeeva-Vakhrusheva A."/>
            <person name="Derks M.F."/>
            <person name="Anvar S.Y."/>
            <person name="Agamennone V."/>
            <person name="Suring W."/>
            <person name="Smit S."/>
            <person name="van Straalen N.M."/>
            <person name="Roelofs D."/>
        </authorList>
    </citation>
    <scope>NUCLEOTIDE SEQUENCE [LARGE SCALE GENOMIC DNA]</scope>
    <source>
        <tissue evidence="3">Mixed pool</tissue>
    </source>
</reference>
<comment type="caution">
    <text evidence="3">The sequence shown here is derived from an EMBL/GenBank/DDBJ whole genome shotgun (WGS) entry which is preliminary data.</text>
</comment>
<organism evidence="3 4">
    <name type="scientific">Orchesella cincta</name>
    <name type="common">Springtail</name>
    <name type="synonym">Podura cincta</name>
    <dbReference type="NCBI Taxonomy" id="48709"/>
    <lineage>
        <taxon>Eukaryota</taxon>
        <taxon>Metazoa</taxon>
        <taxon>Ecdysozoa</taxon>
        <taxon>Arthropoda</taxon>
        <taxon>Hexapoda</taxon>
        <taxon>Collembola</taxon>
        <taxon>Entomobryomorpha</taxon>
        <taxon>Entomobryoidea</taxon>
        <taxon>Orchesellidae</taxon>
        <taxon>Orchesellinae</taxon>
        <taxon>Orchesella</taxon>
    </lineage>
</organism>
<feature type="compositionally biased region" description="Basic and acidic residues" evidence="1">
    <location>
        <begin position="49"/>
        <end position="66"/>
    </location>
</feature>
<dbReference type="EMBL" id="LJIJ01000342">
    <property type="protein sequence ID" value="ODM98554.1"/>
    <property type="molecule type" value="Genomic_DNA"/>
</dbReference>
<feature type="region of interest" description="Disordered" evidence="1">
    <location>
        <begin position="23"/>
        <end position="75"/>
    </location>
</feature>
<dbReference type="Proteomes" id="UP000094527">
    <property type="component" value="Unassembled WGS sequence"/>
</dbReference>
<feature type="region of interest" description="Disordered" evidence="1">
    <location>
        <begin position="93"/>
        <end position="118"/>
    </location>
</feature>
<name>A0A1D2N0G1_ORCCI</name>
<accession>A0A1D2N0G1</accession>
<feature type="region of interest" description="Disordered" evidence="1">
    <location>
        <begin position="314"/>
        <end position="338"/>
    </location>
</feature>
<keyword evidence="2" id="KW-0732">Signal</keyword>
<proteinExistence type="predicted"/>
<dbReference type="AlphaFoldDB" id="A0A1D2N0G1"/>
<gene>
    <name evidence="3" type="ORF">Ocin01_08123</name>
</gene>
<evidence type="ECO:0000256" key="1">
    <source>
        <dbReference type="SAM" id="MobiDB-lite"/>
    </source>
</evidence>